<dbReference type="InterPro" id="IPR039537">
    <property type="entry name" value="Retrotran_Ty1/copia-like"/>
</dbReference>
<dbReference type="Pfam" id="PF25597">
    <property type="entry name" value="SH3_retrovirus"/>
    <property type="match status" value="1"/>
</dbReference>
<dbReference type="PANTHER" id="PTHR42648">
    <property type="entry name" value="TRANSPOSASE, PUTATIVE-RELATED"/>
    <property type="match status" value="1"/>
</dbReference>
<evidence type="ECO:0000256" key="12">
    <source>
        <dbReference type="ARBA" id="ARBA00022842"/>
    </source>
</evidence>
<dbReference type="GO" id="GO:0004519">
    <property type="term" value="F:endonuclease activity"/>
    <property type="evidence" value="ECO:0007669"/>
    <property type="project" value="UniProtKB-KW"/>
</dbReference>
<evidence type="ECO:0000313" key="23">
    <source>
        <dbReference type="EMBL" id="PLW14752.1"/>
    </source>
</evidence>
<keyword evidence="5" id="KW-0548">Nucleotidyltransferase</keyword>
<evidence type="ECO:0000259" key="22">
    <source>
        <dbReference type="PROSITE" id="PS50994"/>
    </source>
</evidence>
<evidence type="ECO:0000256" key="13">
    <source>
        <dbReference type="ARBA" id="ARBA00022884"/>
    </source>
</evidence>
<comment type="function">
    <text evidence="1">The aspartyl protease (PR) mediates the proteolytic cleavages of the Gag and Gag-Pol polyproteins after assembly of the VLP.</text>
</comment>
<dbReference type="InterPro" id="IPR054722">
    <property type="entry name" value="PolX-like_BBD"/>
</dbReference>
<keyword evidence="11" id="KW-0067">ATP-binding</keyword>
<evidence type="ECO:0000256" key="21">
    <source>
        <dbReference type="SAM" id="MobiDB-lite"/>
    </source>
</evidence>
<dbReference type="PROSITE" id="PS50994">
    <property type="entry name" value="INTEGRASE"/>
    <property type="match status" value="1"/>
</dbReference>
<keyword evidence="24" id="KW-1185">Reference proteome</keyword>
<evidence type="ECO:0000256" key="20">
    <source>
        <dbReference type="ARBA" id="ARBA00049244"/>
    </source>
</evidence>
<evidence type="ECO:0000256" key="7">
    <source>
        <dbReference type="ARBA" id="ARBA00022723"/>
    </source>
</evidence>
<keyword evidence="6" id="KW-0540">Nuclease</keyword>
<evidence type="ECO:0000256" key="10">
    <source>
        <dbReference type="ARBA" id="ARBA00022801"/>
    </source>
</evidence>
<protein>
    <recommendedName>
        <fullName evidence="22">Integrase catalytic domain-containing protein</fullName>
    </recommendedName>
</protein>
<evidence type="ECO:0000256" key="19">
    <source>
        <dbReference type="ARBA" id="ARBA00048173"/>
    </source>
</evidence>
<dbReference type="GO" id="GO:0046872">
    <property type="term" value="F:metal ion binding"/>
    <property type="evidence" value="ECO:0007669"/>
    <property type="project" value="UniProtKB-KW"/>
</dbReference>
<dbReference type="InterPro" id="IPR001584">
    <property type="entry name" value="Integrase_cat-core"/>
</dbReference>
<evidence type="ECO:0000256" key="2">
    <source>
        <dbReference type="ARBA" id="ARBA00022578"/>
    </source>
</evidence>
<keyword evidence="10" id="KW-0378">Hydrolase</keyword>
<evidence type="ECO:0000256" key="1">
    <source>
        <dbReference type="ARBA" id="ARBA00002180"/>
    </source>
</evidence>
<proteinExistence type="predicted"/>
<feature type="domain" description="Integrase catalytic" evidence="22">
    <location>
        <begin position="458"/>
        <end position="627"/>
    </location>
</feature>
<keyword evidence="3" id="KW-1188">Viral release from host cell</keyword>
<evidence type="ECO:0000256" key="4">
    <source>
        <dbReference type="ARBA" id="ARBA00022670"/>
    </source>
</evidence>
<sequence length="857" mass="94938">MTSEQSLRYSLPILTNTTFAVWKTQILAYCMEYNLDNYLLRDIAAPPASETDKLEQYESRRGKAARILLLTDHYESKSADNQAKVYQAFCNFKFAKDLSTFYDNLNSHLANMTSVGLKVGIPADFHIHEHLLAEQIVGKLPDSLLATKDYLFTKRPLSLDTVKEHIQSKISDSTAYVSNSKPISIKTESAMTAKGNYCENGTHNPASTTHTAKNCWELHPQKKGKKTAPKKQAKSALNDDSDQDNTSVASDGAYRCIEKKRAFSAHSKTTMFLDSGCLDHMFPKKEGFVDYKKISSSIEIADGKSMNVEGSGYVFVDNGMGSKVKLKALHVPRIVHPLISAGRLYCKGCVIQKSPTESDLNSTKFVVMDLHSDSPIFTGLVQGNVFVLNGTVSRSRGEHSHPPLKAAMAKSTNISILHKRAGHPSREALKKMFNADVSTLDCQACRLSKSTLLPFSNHLPAPSRLLEFIYMDLSGKITPPTLGGGLYYFKITDAFSYFRHVYILKTKAEALEKFKSYFRSVTTMQKCSIVNVITDGGGEFTSNEFEKFFSNNGITHHVTAPYTPQQNSVAERGNRTTSEKARALLKEANLLPELWGEAVATAVLYENITPTRKIKWKTPHEYWFRRKFNYDRLCVFGCKAYVNIPKERRVGKFGNTAKEGILLGYRLGIPNWRILIPGNRVEYSHNVIFDETEFPGISTDYPAGEVPVFDEEDCANNPPVFLSQPVAPPTIPPPGSPLPSDHSSLELGDRTGNNIQDSFRTAPTSAETPSAPAAAGNPIISHCHKPGWDWVPAEEPAPQAISSSIDSANILTTRFASVVSLPCALYSSSHKSARLKGLHLLSRFRVLSIVAHTSLLV</sequence>
<comment type="caution">
    <text evidence="23">The sequence shown here is derived from an EMBL/GenBank/DDBJ whole genome shotgun (WGS) entry which is preliminary data.</text>
</comment>
<feature type="compositionally biased region" description="Basic residues" evidence="21">
    <location>
        <begin position="221"/>
        <end position="233"/>
    </location>
</feature>
<dbReference type="InterPro" id="IPR036397">
    <property type="entry name" value="RNaseH_sf"/>
</dbReference>
<dbReference type="GO" id="GO:0005634">
    <property type="term" value="C:nucleus"/>
    <property type="evidence" value="ECO:0007669"/>
    <property type="project" value="UniProtKB-ARBA"/>
</dbReference>
<accession>A0A2N5SNC9</accession>
<keyword evidence="17" id="KW-0917">Virion maturation</keyword>
<dbReference type="Pfam" id="PF00665">
    <property type="entry name" value="rve"/>
    <property type="match status" value="1"/>
</dbReference>
<dbReference type="GO" id="GO:0005524">
    <property type="term" value="F:ATP binding"/>
    <property type="evidence" value="ECO:0007669"/>
    <property type="project" value="UniProtKB-KW"/>
</dbReference>
<evidence type="ECO:0000256" key="8">
    <source>
        <dbReference type="ARBA" id="ARBA00022741"/>
    </source>
</evidence>
<dbReference type="InterPro" id="IPR057670">
    <property type="entry name" value="SH3_retrovirus"/>
</dbReference>
<dbReference type="InterPro" id="IPR012337">
    <property type="entry name" value="RNaseH-like_sf"/>
</dbReference>
<dbReference type="GO" id="GO:0003964">
    <property type="term" value="F:RNA-directed DNA polymerase activity"/>
    <property type="evidence" value="ECO:0007669"/>
    <property type="project" value="UniProtKB-KW"/>
</dbReference>
<keyword evidence="13" id="KW-0694">RNA-binding</keyword>
<keyword evidence="8" id="KW-0547">Nucleotide-binding</keyword>
<dbReference type="SUPFAM" id="SSF53098">
    <property type="entry name" value="Ribonuclease H-like"/>
    <property type="match status" value="1"/>
</dbReference>
<evidence type="ECO:0000256" key="3">
    <source>
        <dbReference type="ARBA" id="ARBA00022612"/>
    </source>
</evidence>
<keyword evidence="7" id="KW-0479">Metal-binding</keyword>
<evidence type="ECO:0000313" key="24">
    <source>
        <dbReference type="Proteomes" id="UP000235388"/>
    </source>
</evidence>
<dbReference type="Proteomes" id="UP000235388">
    <property type="component" value="Unassembled WGS sequence"/>
</dbReference>
<feature type="compositionally biased region" description="Low complexity" evidence="21">
    <location>
        <begin position="761"/>
        <end position="775"/>
    </location>
</feature>
<evidence type="ECO:0000256" key="15">
    <source>
        <dbReference type="ARBA" id="ARBA00022918"/>
    </source>
</evidence>
<comment type="catalytic activity">
    <reaction evidence="19">
        <text>DNA(n) + a 2'-deoxyribonucleoside 5'-triphosphate = DNA(n+1) + diphosphate</text>
        <dbReference type="Rhea" id="RHEA:22508"/>
        <dbReference type="Rhea" id="RHEA-COMP:17339"/>
        <dbReference type="Rhea" id="RHEA-COMP:17340"/>
        <dbReference type="ChEBI" id="CHEBI:33019"/>
        <dbReference type="ChEBI" id="CHEBI:61560"/>
        <dbReference type="ChEBI" id="CHEBI:173112"/>
        <dbReference type="EC" id="2.7.7.49"/>
    </reaction>
</comment>
<dbReference type="Pfam" id="PF22936">
    <property type="entry name" value="Pol_BBD"/>
    <property type="match status" value="1"/>
</dbReference>
<evidence type="ECO:0000256" key="9">
    <source>
        <dbReference type="ARBA" id="ARBA00022759"/>
    </source>
</evidence>
<name>A0A2N5SNC9_9BASI</name>
<feature type="region of interest" description="Disordered" evidence="21">
    <location>
        <begin position="220"/>
        <end position="248"/>
    </location>
</feature>
<evidence type="ECO:0000256" key="11">
    <source>
        <dbReference type="ARBA" id="ARBA00022840"/>
    </source>
</evidence>
<dbReference type="GO" id="GO:0003887">
    <property type="term" value="F:DNA-directed DNA polymerase activity"/>
    <property type="evidence" value="ECO:0007669"/>
    <property type="project" value="UniProtKB-KW"/>
</dbReference>
<gene>
    <name evidence="23" type="ORF">PCANC_15692</name>
</gene>
<dbReference type="GO" id="GO:0015074">
    <property type="term" value="P:DNA integration"/>
    <property type="evidence" value="ECO:0007669"/>
    <property type="project" value="UniProtKB-KW"/>
</dbReference>
<feature type="region of interest" description="Disordered" evidence="21">
    <location>
        <begin position="727"/>
        <end position="776"/>
    </location>
</feature>
<evidence type="ECO:0000256" key="14">
    <source>
        <dbReference type="ARBA" id="ARBA00022908"/>
    </source>
</evidence>
<dbReference type="EMBL" id="PGCJ01000913">
    <property type="protein sequence ID" value="PLW14752.1"/>
    <property type="molecule type" value="Genomic_DNA"/>
</dbReference>
<dbReference type="STRING" id="200324.A0A2N5SNC9"/>
<dbReference type="OrthoDB" id="2504515at2759"/>
<feature type="compositionally biased region" description="Pro residues" evidence="21">
    <location>
        <begin position="727"/>
        <end position="737"/>
    </location>
</feature>
<evidence type="ECO:0000256" key="6">
    <source>
        <dbReference type="ARBA" id="ARBA00022722"/>
    </source>
</evidence>
<keyword evidence="12" id="KW-0460">Magnesium</keyword>
<keyword evidence="9" id="KW-0255">Endonuclease</keyword>
<dbReference type="AlphaFoldDB" id="A0A2N5SNC9"/>
<keyword evidence="14" id="KW-0229">DNA integration</keyword>
<keyword evidence="16" id="KW-0808">Transferase</keyword>
<dbReference type="GO" id="GO:0008233">
    <property type="term" value="F:peptidase activity"/>
    <property type="evidence" value="ECO:0007669"/>
    <property type="project" value="UniProtKB-KW"/>
</dbReference>
<keyword evidence="4" id="KW-0645">Protease</keyword>
<organism evidence="23 24">
    <name type="scientific">Puccinia coronata f. sp. avenae</name>
    <dbReference type="NCBI Taxonomy" id="200324"/>
    <lineage>
        <taxon>Eukaryota</taxon>
        <taxon>Fungi</taxon>
        <taxon>Dikarya</taxon>
        <taxon>Basidiomycota</taxon>
        <taxon>Pucciniomycotina</taxon>
        <taxon>Pucciniomycetes</taxon>
        <taxon>Pucciniales</taxon>
        <taxon>Pucciniaceae</taxon>
        <taxon>Puccinia</taxon>
    </lineage>
</organism>
<evidence type="ECO:0000256" key="18">
    <source>
        <dbReference type="ARBA" id="ARBA00023172"/>
    </source>
</evidence>
<comment type="catalytic activity">
    <reaction evidence="20">
        <text>DNA(n) + a 2'-deoxyribonucleoside 5'-triphosphate = DNA(n+1) + diphosphate</text>
        <dbReference type="Rhea" id="RHEA:22508"/>
        <dbReference type="Rhea" id="RHEA-COMP:17339"/>
        <dbReference type="Rhea" id="RHEA-COMP:17340"/>
        <dbReference type="ChEBI" id="CHEBI:33019"/>
        <dbReference type="ChEBI" id="CHEBI:61560"/>
        <dbReference type="ChEBI" id="CHEBI:173112"/>
        <dbReference type="EC" id="2.7.7.7"/>
    </reaction>
</comment>
<keyword evidence="18" id="KW-0233">DNA recombination</keyword>
<keyword evidence="2" id="KW-0815">Transposition</keyword>
<keyword evidence="15" id="KW-0695">RNA-directed DNA polymerase</keyword>
<dbReference type="GO" id="GO:0003723">
    <property type="term" value="F:RNA binding"/>
    <property type="evidence" value="ECO:0007669"/>
    <property type="project" value="UniProtKB-KW"/>
</dbReference>
<evidence type="ECO:0000256" key="16">
    <source>
        <dbReference type="ARBA" id="ARBA00022932"/>
    </source>
</evidence>
<dbReference type="GO" id="GO:0032196">
    <property type="term" value="P:transposition"/>
    <property type="evidence" value="ECO:0007669"/>
    <property type="project" value="UniProtKB-KW"/>
</dbReference>
<dbReference type="PANTHER" id="PTHR42648:SF11">
    <property type="entry name" value="TRANSPOSON TY4-P GAG-POL POLYPROTEIN"/>
    <property type="match status" value="1"/>
</dbReference>
<dbReference type="GO" id="GO:0006310">
    <property type="term" value="P:DNA recombination"/>
    <property type="evidence" value="ECO:0007669"/>
    <property type="project" value="UniProtKB-KW"/>
</dbReference>
<evidence type="ECO:0000256" key="5">
    <source>
        <dbReference type="ARBA" id="ARBA00022695"/>
    </source>
</evidence>
<dbReference type="Gene3D" id="3.30.420.10">
    <property type="entry name" value="Ribonuclease H-like superfamily/Ribonuclease H"/>
    <property type="match status" value="1"/>
</dbReference>
<reference evidence="23 24" key="1">
    <citation type="submission" date="2017-11" db="EMBL/GenBank/DDBJ databases">
        <title>De novo assembly and phasing of dikaryotic genomes from two isolates of Puccinia coronata f. sp. avenae, the causal agent of oat crown rust.</title>
        <authorList>
            <person name="Miller M.E."/>
            <person name="Zhang Y."/>
            <person name="Omidvar V."/>
            <person name="Sperschneider J."/>
            <person name="Schwessinger B."/>
            <person name="Raley C."/>
            <person name="Palmer J.M."/>
            <person name="Garnica D."/>
            <person name="Upadhyaya N."/>
            <person name="Rathjen J."/>
            <person name="Taylor J.M."/>
            <person name="Park R.F."/>
            <person name="Dodds P.N."/>
            <person name="Hirsch C.D."/>
            <person name="Kianian S.F."/>
            <person name="Figueroa M."/>
        </authorList>
    </citation>
    <scope>NUCLEOTIDE SEQUENCE [LARGE SCALE GENOMIC DNA]</scope>
    <source>
        <strain evidence="23">12NC29</strain>
    </source>
</reference>
<keyword evidence="16" id="KW-0239">DNA-directed DNA polymerase</keyword>
<dbReference type="GO" id="GO:0006508">
    <property type="term" value="P:proteolysis"/>
    <property type="evidence" value="ECO:0007669"/>
    <property type="project" value="UniProtKB-KW"/>
</dbReference>
<evidence type="ECO:0000256" key="17">
    <source>
        <dbReference type="ARBA" id="ARBA00023113"/>
    </source>
</evidence>